<feature type="signal peptide" evidence="2">
    <location>
        <begin position="1"/>
        <end position="18"/>
    </location>
</feature>
<evidence type="ECO:0000256" key="2">
    <source>
        <dbReference type="SAM" id="SignalP"/>
    </source>
</evidence>
<evidence type="ECO:0008006" key="5">
    <source>
        <dbReference type="Google" id="ProtNLM"/>
    </source>
</evidence>
<dbReference type="AlphaFoldDB" id="A0A9P6DPN8"/>
<accession>A0A9P6DPN8</accession>
<feature type="compositionally biased region" description="Basic and acidic residues" evidence="1">
    <location>
        <begin position="28"/>
        <end position="38"/>
    </location>
</feature>
<dbReference type="EMBL" id="MU129136">
    <property type="protein sequence ID" value="KAF9505795.1"/>
    <property type="molecule type" value="Genomic_DNA"/>
</dbReference>
<proteinExistence type="predicted"/>
<protein>
    <recommendedName>
        <fullName evidence="5">Secreted protein</fullName>
    </recommendedName>
</protein>
<evidence type="ECO:0000256" key="1">
    <source>
        <dbReference type="SAM" id="MobiDB-lite"/>
    </source>
</evidence>
<feature type="region of interest" description="Disordered" evidence="1">
    <location>
        <begin position="28"/>
        <end position="85"/>
    </location>
</feature>
<organism evidence="3 4">
    <name type="scientific">Hydnum rufescens UP504</name>
    <dbReference type="NCBI Taxonomy" id="1448309"/>
    <lineage>
        <taxon>Eukaryota</taxon>
        <taxon>Fungi</taxon>
        <taxon>Dikarya</taxon>
        <taxon>Basidiomycota</taxon>
        <taxon>Agaricomycotina</taxon>
        <taxon>Agaricomycetes</taxon>
        <taxon>Cantharellales</taxon>
        <taxon>Hydnaceae</taxon>
        <taxon>Hydnum</taxon>
    </lineage>
</organism>
<evidence type="ECO:0000313" key="4">
    <source>
        <dbReference type="Proteomes" id="UP000886523"/>
    </source>
</evidence>
<comment type="caution">
    <text evidence="3">The sequence shown here is derived from an EMBL/GenBank/DDBJ whole genome shotgun (WGS) entry which is preliminary data.</text>
</comment>
<sequence>MSICLLLIWIASTDHTPALRVCGHKIEAWDPRHNENPRNEGPNGNAPNERRAKRCDRRQHAQRDARNEDATYGNAPNVMRPHQISTPGTISAAAVWYLYKVLTSCDE</sequence>
<feature type="compositionally biased region" description="Basic and acidic residues" evidence="1">
    <location>
        <begin position="58"/>
        <end position="69"/>
    </location>
</feature>
<reference evidence="3" key="1">
    <citation type="journal article" date="2020" name="Nat. Commun.">
        <title>Large-scale genome sequencing of mycorrhizal fungi provides insights into the early evolution of symbiotic traits.</title>
        <authorList>
            <person name="Miyauchi S."/>
            <person name="Kiss E."/>
            <person name="Kuo A."/>
            <person name="Drula E."/>
            <person name="Kohler A."/>
            <person name="Sanchez-Garcia M."/>
            <person name="Morin E."/>
            <person name="Andreopoulos B."/>
            <person name="Barry K.W."/>
            <person name="Bonito G."/>
            <person name="Buee M."/>
            <person name="Carver A."/>
            <person name="Chen C."/>
            <person name="Cichocki N."/>
            <person name="Clum A."/>
            <person name="Culley D."/>
            <person name="Crous P.W."/>
            <person name="Fauchery L."/>
            <person name="Girlanda M."/>
            <person name="Hayes R.D."/>
            <person name="Keri Z."/>
            <person name="LaButti K."/>
            <person name="Lipzen A."/>
            <person name="Lombard V."/>
            <person name="Magnuson J."/>
            <person name="Maillard F."/>
            <person name="Murat C."/>
            <person name="Nolan M."/>
            <person name="Ohm R.A."/>
            <person name="Pangilinan J."/>
            <person name="Pereira M.F."/>
            <person name="Perotto S."/>
            <person name="Peter M."/>
            <person name="Pfister S."/>
            <person name="Riley R."/>
            <person name="Sitrit Y."/>
            <person name="Stielow J.B."/>
            <person name="Szollosi G."/>
            <person name="Zifcakova L."/>
            <person name="Stursova M."/>
            <person name="Spatafora J.W."/>
            <person name="Tedersoo L."/>
            <person name="Vaario L.M."/>
            <person name="Yamada A."/>
            <person name="Yan M."/>
            <person name="Wang P."/>
            <person name="Xu J."/>
            <person name="Bruns T."/>
            <person name="Baldrian P."/>
            <person name="Vilgalys R."/>
            <person name="Dunand C."/>
            <person name="Henrissat B."/>
            <person name="Grigoriev I.V."/>
            <person name="Hibbett D."/>
            <person name="Nagy L.G."/>
            <person name="Martin F.M."/>
        </authorList>
    </citation>
    <scope>NUCLEOTIDE SEQUENCE</scope>
    <source>
        <strain evidence="3">UP504</strain>
    </source>
</reference>
<feature type="chain" id="PRO_5040235748" description="Secreted protein" evidence="2">
    <location>
        <begin position="19"/>
        <end position="107"/>
    </location>
</feature>
<gene>
    <name evidence="3" type="ORF">BS47DRAFT_1367817</name>
</gene>
<evidence type="ECO:0000313" key="3">
    <source>
        <dbReference type="EMBL" id="KAF9505795.1"/>
    </source>
</evidence>
<keyword evidence="4" id="KW-1185">Reference proteome</keyword>
<dbReference type="Proteomes" id="UP000886523">
    <property type="component" value="Unassembled WGS sequence"/>
</dbReference>
<name>A0A9P6DPN8_9AGAM</name>
<keyword evidence="2" id="KW-0732">Signal</keyword>